<dbReference type="AlphaFoldDB" id="A0A0F6YMM3"/>
<dbReference type="OrthoDB" id="8537043at2"/>
<organism evidence="2 3">
    <name type="scientific">Sandaracinus amylolyticus</name>
    <dbReference type="NCBI Taxonomy" id="927083"/>
    <lineage>
        <taxon>Bacteria</taxon>
        <taxon>Pseudomonadati</taxon>
        <taxon>Myxococcota</taxon>
        <taxon>Polyangia</taxon>
        <taxon>Polyangiales</taxon>
        <taxon>Sandaracinaceae</taxon>
        <taxon>Sandaracinus</taxon>
    </lineage>
</organism>
<keyword evidence="1" id="KW-1133">Transmembrane helix</keyword>
<feature type="transmembrane region" description="Helical" evidence="1">
    <location>
        <begin position="34"/>
        <end position="52"/>
    </location>
</feature>
<feature type="transmembrane region" description="Helical" evidence="1">
    <location>
        <begin position="7"/>
        <end position="28"/>
    </location>
</feature>
<evidence type="ECO:0008006" key="4">
    <source>
        <dbReference type="Google" id="ProtNLM"/>
    </source>
</evidence>
<feature type="transmembrane region" description="Helical" evidence="1">
    <location>
        <begin position="59"/>
        <end position="79"/>
    </location>
</feature>
<dbReference type="EMBL" id="CP011125">
    <property type="protein sequence ID" value="AKF11195.1"/>
    <property type="molecule type" value="Genomic_DNA"/>
</dbReference>
<dbReference type="KEGG" id="samy:DB32_008344"/>
<evidence type="ECO:0000313" key="2">
    <source>
        <dbReference type="EMBL" id="AKF11195.1"/>
    </source>
</evidence>
<reference evidence="2 3" key="1">
    <citation type="submission" date="2015-03" db="EMBL/GenBank/DDBJ databases">
        <title>Genome assembly of Sandaracinus amylolyticus DSM 53668.</title>
        <authorList>
            <person name="Sharma G."/>
            <person name="Subramanian S."/>
        </authorList>
    </citation>
    <scope>NUCLEOTIDE SEQUENCE [LARGE SCALE GENOMIC DNA]</scope>
    <source>
        <strain evidence="2 3">DSM 53668</strain>
    </source>
</reference>
<protein>
    <recommendedName>
        <fullName evidence="4">DNA gyrase subunit B</fullName>
    </recommendedName>
</protein>
<dbReference type="RefSeq" id="WP_053238084.1">
    <property type="nucleotide sequence ID" value="NZ_CP011125.1"/>
</dbReference>
<accession>A0A0F6YMM3</accession>
<dbReference type="Proteomes" id="UP000034883">
    <property type="component" value="Chromosome"/>
</dbReference>
<keyword evidence="3" id="KW-1185">Reference proteome</keyword>
<name>A0A0F6YMM3_9BACT</name>
<evidence type="ECO:0000313" key="3">
    <source>
        <dbReference type="Proteomes" id="UP000034883"/>
    </source>
</evidence>
<dbReference type="STRING" id="927083.DB32_008344"/>
<gene>
    <name evidence="2" type="ORF">DB32_008344</name>
</gene>
<evidence type="ECO:0000256" key="1">
    <source>
        <dbReference type="SAM" id="Phobius"/>
    </source>
</evidence>
<proteinExistence type="predicted"/>
<keyword evidence="1" id="KW-0812">Transmembrane</keyword>
<feature type="transmembrane region" description="Helical" evidence="1">
    <location>
        <begin position="168"/>
        <end position="184"/>
    </location>
</feature>
<feature type="transmembrane region" description="Helical" evidence="1">
    <location>
        <begin position="137"/>
        <end position="162"/>
    </location>
</feature>
<sequence>MTRALRVALVVLNAILVIAYPLAVFYGLTHFGARAVSIMVLGLMVPGLAWRFRKADRATFWSVVRVPIAMLLLIFGGIATDDRRFLLALPVMINAVLLVEFGSTLRAGATPMIERFARMQEPELDEAKQRHCRQWTWAWCVFFLLNGGTAAALALLAPVWWWTVYTGGLAYGLMGLMFAAEYLVRRRKFG</sequence>
<feature type="transmembrane region" description="Helical" evidence="1">
    <location>
        <begin position="85"/>
        <end position="109"/>
    </location>
</feature>
<keyword evidence="1" id="KW-0472">Membrane</keyword>